<dbReference type="EMBL" id="FQUM01000001">
    <property type="protein sequence ID" value="SHE43139.1"/>
    <property type="molecule type" value="Genomic_DNA"/>
</dbReference>
<dbReference type="AlphaFoldDB" id="A0A1M4TF11"/>
<organism evidence="1 2">
    <name type="scientific">Mariniphaga anaerophila</name>
    <dbReference type="NCBI Taxonomy" id="1484053"/>
    <lineage>
        <taxon>Bacteria</taxon>
        <taxon>Pseudomonadati</taxon>
        <taxon>Bacteroidota</taxon>
        <taxon>Bacteroidia</taxon>
        <taxon>Marinilabiliales</taxon>
        <taxon>Prolixibacteraceae</taxon>
        <taxon>Mariniphaga</taxon>
    </lineage>
</organism>
<proteinExistence type="predicted"/>
<keyword evidence="2" id="KW-1185">Reference proteome</keyword>
<protein>
    <submittedName>
        <fullName evidence="1">Uncharacterized protein</fullName>
    </submittedName>
</protein>
<reference evidence="1 2" key="1">
    <citation type="submission" date="2016-11" db="EMBL/GenBank/DDBJ databases">
        <authorList>
            <person name="Jaros S."/>
            <person name="Januszkiewicz K."/>
            <person name="Wedrychowicz H."/>
        </authorList>
    </citation>
    <scope>NUCLEOTIDE SEQUENCE [LARGE SCALE GENOMIC DNA]</scope>
    <source>
        <strain evidence="1 2">DSM 26910</strain>
    </source>
</reference>
<gene>
    <name evidence="1" type="ORF">SAMN05444274_101344</name>
</gene>
<accession>A0A1M4TF11</accession>
<name>A0A1M4TF11_9BACT</name>
<sequence>MDCKNMLNFNIYHVFSGKKQFSPEKTARKSTNFEERTNLFVLFFQKIKIGKCNK</sequence>
<evidence type="ECO:0000313" key="2">
    <source>
        <dbReference type="Proteomes" id="UP000184164"/>
    </source>
</evidence>
<dbReference type="Proteomes" id="UP000184164">
    <property type="component" value="Unassembled WGS sequence"/>
</dbReference>
<evidence type="ECO:0000313" key="1">
    <source>
        <dbReference type="EMBL" id="SHE43139.1"/>
    </source>
</evidence>